<evidence type="ECO:0000256" key="1">
    <source>
        <dbReference type="SAM" id="MobiDB-lite"/>
    </source>
</evidence>
<evidence type="ECO:0000313" key="2">
    <source>
        <dbReference type="EMBL" id="KAF8819870.1"/>
    </source>
</evidence>
<dbReference type="PANTHER" id="PTHR12772:SF0">
    <property type="entry name" value="DNA REPLICATION COMPLEX GINS PROTEIN PSF2"/>
    <property type="match status" value="1"/>
</dbReference>
<dbReference type="Proteomes" id="UP000823046">
    <property type="component" value="Unassembled WGS sequence"/>
</dbReference>
<dbReference type="PANTHER" id="PTHR12772">
    <property type="entry name" value="DNA REPLICATION COMPLEX GINS PROTEIN PSF2"/>
    <property type="match status" value="1"/>
</dbReference>
<reference evidence="2 3" key="1">
    <citation type="journal article" date="2020" name="bioRxiv">
        <title>Metabolic contributions of an alphaproteobacterial endosymbiont in the apicomplexan Cardiosporidium cionae.</title>
        <authorList>
            <person name="Hunter E.S."/>
            <person name="Paight C.J."/>
            <person name="Lane C.E."/>
        </authorList>
    </citation>
    <scope>NUCLEOTIDE SEQUENCE [LARGE SCALE GENOMIC DNA]</scope>
    <source>
        <strain evidence="2">ESH_2018</strain>
    </source>
</reference>
<dbReference type="SUPFAM" id="SSF158573">
    <property type="entry name" value="GINS helical bundle-like"/>
    <property type="match status" value="1"/>
</dbReference>
<gene>
    <name evidence="2" type="ORF">IE077_000627</name>
</gene>
<evidence type="ECO:0000313" key="3">
    <source>
        <dbReference type="Proteomes" id="UP000823046"/>
    </source>
</evidence>
<comment type="caution">
    <text evidence="2">The sequence shown here is derived from an EMBL/GenBank/DDBJ whole genome shotgun (WGS) entry which is preliminary data.</text>
</comment>
<protein>
    <submittedName>
        <fullName evidence="2">Uncharacterized protein</fullName>
    </submittedName>
</protein>
<feature type="compositionally biased region" description="Polar residues" evidence="1">
    <location>
        <begin position="1"/>
        <end position="15"/>
    </location>
</feature>
<accession>A0ABQ7J7A0</accession>
<dbReference type="Gene3D" id="1.20.58.1020">
    <property type="match status" value="1"/>
</dbReference>
<proteinExistence type="predicted"/>
<keyword evidence="3" id="KW-1185">Reference proteome</keyword>
<dbReference type="EMBL" id="JADAQX010000571">
    <property type="protein sequence ID" value="KAF8819870.1"/>
    <property type="molecule type" value="Genomic_DNA"/>
</dbReference>
<feature type="compositionally biased region" description="Low complexity" evidence="1">
    <location>
        <begin position="43"/>
        <end position="57"/>
    </location>
</feature>
<dbReference type="CDD" id="cd11712">
    <property type="entry name" value="GINS_A_psf2"/>
    <property type="match status" value="1"/>
</dbReference>
<sequence>MTSLRKISTEATDQNPLGFLMPKRSSKKRKNKILKDPPTGLPFRRSFSNRSTSSLGFRAPSKSYTGFLSDSHSRSSLWMHGESSQSQGSFPMDPAAAPLSHPTNSPPSSQAVASSPDDGEEEPLKPIILDEKCMEIQRLMNKRDWLVFRERDLPQNEDMAKKRKILQFLPQENIGSQMSKRFHQRVVNSFYQLLHFPSLFSLYSDHYGVLVRHSGRGILQVEGLQNTHNFPLFLNSAVLEIQDEIETLEYLPIKRTLLIEPADVNLAPLNREEAYIGAVWDRLQREFILIRAEREIQSLDMEECMGYIQPGISSGEKMWVPLFMARKLCSEGLVNVDIPTWLQFESLQRIKNEEVSTRHHLIALPFPYFFEMAYLFGLFGVRPTSFFSGRINFNGSSRSYISKARGLIEKIKQIRESKIVDIMGKILEETVNAFLLPEIQLFETYIVSEILSVVWDKEWDYENTVSYPKLSLSVLYEDTRTD</sequence>
<organism evidence="2 3">
    <name type="scientific">Cardiosporidium cionae</name>
    <dbReference type="NCBI Taxonomy" id="476202"/>
    <lineage>
        <taxon>Eukaryota</taxon>
        <taxon>Sar</taxon>
        <taxon>Alveolata</taxon>
        <taxon>Apicomplexa</taxon>
        <taxon>Aconoidasida</taxon>
        <taxon>Nephromycida</taxon>
        <taxon>Cardiosporidium</taxon>
    </lineage>
</organism>
<feature type="compositionally biased region" description="Polar residues" evidence="1">
    <location>
        <begin position="62"/>
        <end position="89"/>
    </location>
</feature>
<feature type="compositionally biased region" description="Low complexity" evidence="1">
    <location>
        <begin position="106"/>
        <end position="116"/>
    </location>
</feature>
<dbReference type="InterPro" id="IPR007257">
    <property type="entry name" value="GINS_Psf2"/>
</dbReference>
<dbReference type="InterPro" id="IPR036224">
    <property type="entry name" value="GINS_bundle-like_dom_sf"/>
</dbReference>
<feature type="region of interest" description="Disordered" evidence="1">
    <location>
        <begin position="1"/>
        <end position="123"/>
    </location>
</feature>
<name>A0ABQ7J7A0_9APIC</name>